<dbReference type="AlphaFoldDB" id="B3T1W0"/>
<dbReference type="EMBL" id="EU016579">
    <property type="protein sequence ID" value="ABZ06569.1"/>
    <property type="molecule type" value="Genomic_DNA"/>
</dbReference>
<reference evidence="1" key="1">
    <citation type="journal article" date="2008" name="ISME J.">
        <title>Genomic patterns of recombination, clonal divergence and environment in marine microbial populations.</title>
        <authorList>
            <person name="Konstantinidis K.T."/>
            <person name="Delong E.F."/>
        </authorList>
    </citation>
    <scope>NUCLEOTIDE SEQUENCE</scope>
</reference>
<proteinExistence type="predicted"/>
<evidence type="ECO:0000313" key="1">
    <source>
        <dbReference type="EMBL" id="ABZ06569.1"/>
    </source>
</evidence>
<accession>B3T1W0</accession>
<name>B3T1W0_9ZZZZ</name>
<organism evidence="1">
    <name type="scientific">uncultured marine microorganism HF4000_097M14</name>
    <dbReference type="NCBI Taxonomy" id="455520"/>
    <lineage>
        <taxon>unclassified sequences</taxon>
        <taxon>environmental samples</taxon>
    </lineage>
</organism>
<gene>
    <name evidence="1" type="ORF">ALOHA_HF4000097M14ctg1g12</name>
</gene>
<protein>
    <submittedName>
        <fullName evidence="1">Uncharacterized protein</fullName>
    </submittedName>
</protein>
<sequence>MTSTGLSYKKADKLIFGAVKNLTCILPQKFEDYHEVQHYAVFWVSHINKIHVSMPLTLDVIKENFKIDQETFNNKIKKDDTICEKCKKKDASAFYDLVRYGEKICRFCFREMK</sequence>